<keyword evidence="6" id="KW-0624">Polysaccharide degradation</keyword>
<dbReference type="SUPFAM" id="SSF52279">
    <property type="entry name" value="Beta-D-glucan exohydrolase, C-terminal domain"/>
    <property type="match status" value="1"/>
</dbReference>
<organism evidence="8 9">
    <name type="scientific">Yarrowia lipolytica</name>
    <name type="common">Candida lipolytica</name>
    <dbReference type="NCBI Taxonomy" id="4952"/>
    <lineage>
        <taxon>Eukaryota</taxon>
        <taxon>Fungi</taxon>
        <taxon>Dikarya</taxon>
        <taxon>Ascomycota</taxon>
        <taxon>Saccharomycotina</taxon>
        <taxon>Dipodascomycetes</taxon>
        <taxon>Dipodascales</taxon>
        <taxon>Dipodascales incertae sedis</taxon>
        <taxon>Yarrowia</taxon>
    </lineage>
</organism>
<dbReference type="Gene3D" id="3.20.20.300">
    <property type="entry name" value="Glycoside hydrolase, family 3, N-terminal domain"/>
    <property type="match status" value="1"/>
</dbReference>
<evidence type="ECO:0000256" key="3">
    <source>
        <dbReference type="ARBA" id="ARBA00012744"/>
    </source>
</evidence>
<proteinExistence type="inferred from homology"/>
<dbReference type="Gene3D" id="2.60.40.10">
    <property type="entry name" value="Immunoglobulins"/>
    <property type="match status" value="1"/>
</dbReference>
<dbReference type="SUPFAM" id="SSF51445">
    <property type="entry name" value="(Trans)glycosidases"/>
    <property type="match status" value="1"/>
</dbReference>
<dbReference type="EC" id="3.2.1.21" evidence="3 6"/>
<dbReference type="Pfam" id="PF07691">
    <property type="entry name" value="PA14"/>
    <property type="match status" value="1"/>
</dbReference>
<dbReference type="FunFam" id="3.20.20.300:FF:000006">
    <property type="entry name" value="Beta-glucosidase H"/>
    <property type="match status" value="1"/>
</dbReference>
<dbReference type="InterPro" id="IPR019800">
    <property type="entry name" value="Glyco_hydro_3_AS"/>
</dbReference>
<dbReference type="InterPro" id="IPR011658">
    <property type="entry name" value="PA14_dom"/>
</dbReference>
<evidence type="ECO:0000259" key="7">
    <source>
        <dbReference type="PROSITE" id="PS51820"/>
    </source>
</evidence>
<dbReference type="eggNOG" id="ENOG502QR4D">
    <property type="taxonomic scope" value="Eukaryota"/>
</dbReference>
<evidence type="ECO:0000256" key="5">
    <source>
        <dbReference type="ARBA" id="ARBA00023295"/>
    </source>
</evidence>
<dbReference type="PANTHER" id="PTHR42715">
    <property type="entry name" value="BETA-GLUCOSIDASE"/>
    <property type="match status" value="1"/>
</dbReference>
<dbReference type="PANTHER" id="PTHR42715:SF27">
    <property type="entry name" value="BETA-GLUCOSIDASE-RELATED"/>
    <property type="match status" value="1"/>
</dbReference>
<comment type="catalytic activity">
    <reaction evidence="1 6">
        <text>Hydrolysis of terminal, non-reducing beta-D-glucosyl residues with release of beta-D-glucose.</text>
        <dbReference type="EC" id="3.2.1.21"/>
    </reaction>
</comment>
<dbReference type="Pfam" id="PF14310">
    <property type="entry name" value="Fn3-like"/>
    <property type="match status" value="1"/>
</dbReference>
<dbReference type="InterPro" id="IPR013783">
    <property type="entry name" value="Ig-like_fold"/>
</dbReference>
<dbReference type="Pfam" id="PF00933">
    <property type="entry name" value="Glyco_hydro_3"/>
    <property type="match status" value="1"/>
</dbReference>
<dbReference type="InterPro" id="IPR036881">
    <property type="entry name" value="Glyco_hydro_3_C_sf"/>
</dbReference>
<dbReference type="GO" id="GO:0030245">
    <property type="term" value="P:cellulose catabolic process"/>
    <property type="evidence" value="ECO:0007669"/>
    <property type="project" value="UniProtKB-UniPathway"/>
</dbReference>
<dbReference type="InterPro" id="IPR026891">
    <property type="entry name" value="Fn3-like"/>
</dbReference>
<dbReference type="Gene3D" id="3.40.50.1700">
    <property type="entry name" value="Glycoside hydrolase family 3 C-terminal domain"/>
    <property type="match status" value="1"/>
</dbReference>
<dbReference type="VEuPathDB" id="FungiDB:YALI0_F01672g"/>
<dbReference type="EMBL" id="CP017558">
    <property type="protein sequence ID" value="AOW06499.1"/>
    <property type="molecule type" value="Genomic_DNA"/>
</dbReference>
<evidence type="ECO:0000256" key="1">
    <source>
        <dbReference type="ARBA" id="ARBA00000448"/>
    </source>
</evidence>
<dbReference type="PRINTS" id="PR00133">
    <property type="entry name" value="GLHYDRLASE3"/>
</dbReference>
<keyword evidence="5 6" id="KW-0326">Glycosidase</keyword>
<evidence type="ECO:0000313" key="9">
    <source>
        <dbReference type="Proteomes" id="UP000182444"/>
    </source>
</evidence>
<dbReference type="RefSeq" id="XP_504871.3">
    <property type="nucleotide sequence ID" value="XM_504871.3"/>
</dbReference>
<dbReference type="Gene3D" id="2.60.120.260">
    <property type="entry name" value="Galactose-binding domain-like"/>
    <property type="match status" value="1"/>
</dbReference>
<dbReference type="VEuPathDB" id="FungiDB:YALI1_F02592g"/>
<dbReference type="OMA" id="EDCDFEL"/>
<sequence>MFGGGEKKDDQIYKEGRGLFHKSTHSQQTTSNMPIDVQNTLEQLELSEKIALTAGVDIWHTVPIERLGVPSARTSDGPNGIRGTQFFNSEPAACLPASLGLGATWDQDLLYQVGELLAEESRAKSAHVVLAPTINIQRSPLGGRSFESFSEDPLLSGKLATQYVKGLQDNKVAACIKHFVTNDQENGRMGSNSVVTDRALREIYLKPFEIAVREANPKAFMTAYNKLNGTHVSEHDILGSVLRGEWKWRGLVMSDWFGTYSTSDAVNAGLDLEMPGPPRWRGEQLTHAVLSNKVTTETLDERVTNVLELVKYAQESGIPFNGPESTNNTPKTRALLRKLVADSTVLLKNDANILPLDKTKKVAVIGPNAKATAFCGGGSASLRPYYTVSPFEGITSKTGSEPDYAVGAYAHKELPDFASYLKSESGDEGIWDVRFYNDKRGAQDRKCFDQLTIEQTKLFLFDYSHKDIPKNKIFYVDATATLKVPKDGVYDFGMTLLGTAKFFVDDKCVLDCTKDQENGNSFFGEGTKEKIGSIELKANKDYAIRLEFGSEATSPRERGGLVSNGGGAVQAGMARQAAAEDTIAEAVELAKRSEQVILFSGLNMAWESEGFDRPNLSLPPHNDALIEAVLDANPNTVIVIQSGAPVEMPWASTAKTIVHATFGGNETGNGIADVLFGDVNPSAKLPITYPLKVQHTPSYYNFGHPKRTLYGEDVFVGYRHYEKVDREVLFPFGHGLSYTSFELSNLSVSKKDDTVTVTVNVKNTGSKTGAEIVQVYVSQEKPSIVRPVKELRGFSKVELDAGKSDTVTVELDVDQATSFWNEYISKWTSEADKYHIHVGTSSAGKHLEGEFEVKKTKNWLGL</sequence>
<dbReference type="FunFam" id="2.60.40.10:FF:000495">
    <property type="entry name" value="Periplasmic beta-glucosidase"/>
    <property type="match status" value="1"/>
</dbReference>
<feature type="domain" description="PA14" evidence="7">
    <location>
        <begin position="426"/>
        <end position="587"/>
    </location>
</feature>
<comment type="pathway">
    <text evidence="6">Glycan metabolism; cellulose degradation.</text>
</comment>
<evidence type="ECO:0000313" key="8">
    <source>
        <dbReference type="EMBL" id="AOW06499.1"/>
    </source>
</evidence>
<dbReference type="InterPro" id="IPR037524">
    <property type="entry name" value="PA14/GLEYA"/>
</dbReference>
<reference evidence="8 9" key="1">
    <citation type="journal article" date="2016" name="PLoS ONE">
        <title>Sequence Assembly of Yarrowia lipolytica Strain W29/CLIB89 Shows Transposable Element Diversity.</title>
        <authorList>
            <person name="Magnan C."/>
            <person name="Yu J."/>
            <person name="Chang I."/>
            <person name="Jahn E."/>
            <person name="Kanomata Y."/>
            <person name="Wu J."/>
            <person name="Zeller M."/>
            <person name="Oakes M."/>
            <person name="Baldi P."/>
            <person name="Sandmeyer S."/>
        </authorList>
    </citation>
    <scope>NUCLEOTIDE SEQUENCE [LARGE SCALE GENOMIC DNA]</scope>
    <source>
        <strain evidence="9">CLIB89(W29)</strain>
    </source>
</reference>
<dbReference type="GO" id="GO:0008422">
    <property type="term" value="F:beta-glucosidase activity"/>
    <property type="evidence" value="ECO:0007669"/>
    <property type="project" value="UniProtKB-EC"/>
</dbReference>
<evidence type="ECO:0000256" key="6">
    <source>
        <dbReference type="RuleBase" id="RU361161"/>
    </source>
</evidence>
<dbReference type="SMART" id="SM01217">
    <property type="entry name" value="Fn3_like"/>
    <property type="match status" value="1"/>
</dbReference>
<evidence type="ECO:0000256" key="2">
    <source>
        <dbReference type="ARBA" id="ARBA00005336"/>
    </source>
</evidence>
<protein>
    <recommendedName>
        <fullName evidence="3 6">beta-glucosidase</fullName>
        <ecNumber evidence="3 6">3.2.1.21</ecNumber>
    </recommendedName>
</protein>
<evidence type="ECO:0000256" key="4">
    <source>
        <dbReference type="ARBA" id="ARBA00022801"/>
    </source>
</evidence>
<dbReference type="InterPro" id="IPR017853">
    <property type="entry name" value="GH"/>
</dbReference>
<dbReference type="UniPathway" id="UPA00696"/>
<dbReference type="KEGG" id="yli:2908155"/>
<dbReference type="PROSITE" id="PS00775">
    <property type="entry name" value="GLYCOSYL_HYDROL_F3"/>
    <property type="match status" value="1"/>
</dbReference>
<dbReference type="AlphaFoldDB" id="A0A1D8NLI6"/>
<keyword evidence="6" id="KW-0119">Carbohydrate metabolism</keyword>
<name>A0A1D8NLI6_YARLL</name>
<dbReference type="InterPro" id="IPR002772">
    <property type="entry name" value="Glyco_hydro_3_C"/>
</dbReference>
<gene>
    <name evidence="8" type="ORF">YALI1_F02592g</name>
</gene>
<dbReference type="Pfam" id="PF01915">
    <property type="entry name" value="Glyco_hydro_3_C"/>
    <property type="match status" value="1"/>
</dbReference>
<dbReference type="InterPro" id="IPR001764">
    <property type="entry name" value="Glyco_hydro_3_N"/>
</dbReference>
<keyword evidence="4 6" id="KW-0378">Hydrolase</keyword>
<dbReference type="InterPro" id="IPR036962">
    <property type="entry name" value="Glyco_hydro_3_N_sf"/>
</dbReference>
<dbReference type="PROSITE" id="PS51820">
    <property type="entry name" value="PA14"/>
    <property type="match status" value="1"/>
</dbReference>
<dbReference type="SMART" id="SM00758">
    <property type="entry name" value="PA14"/>
    <property type="match status" value="1"/>
</dbReference>
<dbReference type="InterPro" id="IPR050288">
    <property type="entry name" value="Cellulose_deg_GH3"/>
</dbReference>
<accession>A0A1D8NLI6</accession>
<comment type="similarity">
    <text evidence="2 6">Belongs to the glycosyl hydrolase 3 family.</text>
</comment>
<dbReference type="Proteomes" id="UP000182444">
    <property type="component" value="Chromosome 1F"/>
</dbReference>
<dbReference type="GeneID" id="2908155"/>